<organism evidence="2">
    <name type="scientific">uncultured Citrobacter sp</name>
    <dbReference type="NCBI Taxonomy" id="200446"/>
    <lineage>
        <taxon>Bacteria</taxon>
        <taxon>Pseudomonadati</taxon>
        <taxon>Pseudomonadota</taxon>
        <taxon>Gammaproteobacteria</taxon>
        <taxon>Enterobacterales</taxon>
        <taxon>Enterobacteriaceae</taxon>
        <taxon>Citrobacter</taxon>
        <taxon>environmental samples</taxon>
    </lineage>
</organism>
<gene>
    <name evidence="1" type="ORF">KL86CIT2_50048</name>
    <name evidence="2" type="ORF">KM92CIT3_80563</name>
</gene>
<dbReference type="AlphaFoldDB" id="A0A212IM01"/>
<dbReference type="EMBL" id="FLUB01000020">
    <property type="protein sequence ID" value="SBV67844.1"/>
    <property type="molecule type" value="Genomic_DNA"/>
</dbReference>
<dbReference type="EMBL" id="FLUA01000049">
    <property type="protein sequence ID" value="SBV66196.1"/>
    <property type="molecule type" value="Genomic_DNA"/>
</dbReference>
<dbReference type="RefSeq" id="WP_109862729.1">
    <property type="nucleotide sequence ID" value="NZ_LT598669.1"/>
</dbReference>
<accession>A0A212IM01</accession>
<proteinExistence type="predicted"/>
<evidence type="ECO:0000313" key="1">
    <source>
        <dbReference type="EMBL" id="SBV66196.1"/>
    </source>
</evidence>
<protein>
    <submittedName>
        <fullName evidence="2">Uncharacterized protein</fullName>
    </submittedName>
</protein>
<sequence length="79" mass="8908">MFPELISTHVQQAKATEAILNRKGCLVTGFRQTRTRPVLEVSCPPAELLHSAVRIVERSNSGSRSIWVTSFNGCRIIWR</sequence>
<evidence type="ECO:0000313" key="2">
    <source>
        <dbReference type="EMBL" id="SBV67844.1"/>
    </source>
</evidence>
<reference evidence="2" key="1">
    <citation type="submission" date="2016-04" db="EMBL/GenBank/DDBJ databases">
        <authorList>
            <person name="Evans L.H."/>
            <person name="Alamgir A."/>
            <person name="Owens N."/>
            <person name="Weber N.D."/>
            <person name="Virtaneva K."/>
            <person name="Barbian K."/>
            <person name="Babar A."/>
            <person name="Rosenke K."/>
        </authorList>
    </citation>
    <scope>NUCLEOTIDE SEQUENCE</scope>
    <source>
        <strain evidence="1">86-2</strain>
        <strain evidence="2">92-3</strain>
    </source>
</reference>
<name>A0A212IM01_9ENTR</name>